<dbReference type="OrthoDB" id="9799053at2"/>
<evidence type="ECO:0000313" key="2">
    <source>
        <dbReference type="EMBL" id="AZP13937.1"/>
    </source>
</evidence>
<reference evidence="2 3" key="1">
    <citation type="journal article" date="2011" name="Int. J. Syst. Evol. Microbiol.">
        <title>Description of Undibacterium oligocarboniphilum sp. nov., isolated from purified water, and Undibacterium pigrum strain CCUG 49012 as the type strain of Undibacterium parvum sp. nov., and emended descriptions of the genus Undibacterium and the species Undibacterium pigrum.</title>
        <authorList>
            <person name="Eder W."/>
            <person name="Wanner G."/>
            <person name="Ludwig W."/>
            <person name="Busse H.J."/>
            <person name="Ziemke-Kageler F."/>
            <person name="Lang E."/>
        </authorList>
    </citation>
    <scope>NUCLEOTIDE SEQUENCE [LARGE SCALE GENOMIC DNA]</scope>
    <source>
        <strain evidence="2 3">DSM 23061</strain>
    </source>
</reference>
<sequence length="118" mass="13660">MSVMQIQKMEFANLAAEEYFLASEKLIQGNPKQTIWQHYTDPSAKFLTGIWQSEIGKWRINYTEEEFCQMLQGVSILTDADGREVTLKAGDNFVIPRGFQGTWEVLELSRKIYVIYEA</sequence>
<dbReference type="PANTHER" id="PTHR40943:SF2">
    <property type="entry name" value="(S)-UREIDOGLYCINE AMINOHYDROLASE CUPIN DOMAIN-CONTAINING PROTEIN"/>
    <property type="match status" value="1"/>
</dbReference>
<dbReference type="SUPFAM" id="SSF51182">
    <property type="entry name" value="RmlC-like cupins"/>
    <property type="match status" value="1"/>
</dbReference>
<dbReference type="Gene3D" id="2.60.120.10">
    <property type="entry name" value="Jelly Rolls"/>
    <property type="match status" value="1"/>
</dbReference>
<dbReference type="Proteomes" id="UP000275663">
    <property type="component" value="Chromosome"/>
</dbReference>
<keyword evidence="3" id="KW-1185">Reference proteome</keyword>
<protein>
    <submittedName>
        <fullName evidence="2">Cupin domain-containing protein</fullName>
    </submittedName>
</protein>
<dbReference type="InterPro" id="IPR008579">
    <property type="entry name" value="UGlyAH_Cupin_dom"/>
</dbReference>
<proteinExistence type="predicted"/>
<organism evidence="2 3">
    <name type="scientific">Undibacterium parvum</name>
    <dbReference type="NCBI Taxonomy" id="401471"/>
    <lineage>
        <taxon>Bacteria</taxon>
        <taxon>Pseudomonadati</taxon>
        <taxon>Pseudomonadota</taxon>
        <taxon>Betaproteobacteria</taxon>
        <taxon>Burkholderiales</taxon>
        <taxon>Oxalobacteraceae</taxon>
        <taxon>Undibacterium</taxon>
    </lineage>
</organism>
<evidence type="ECO:0000259" key="1">
    <source>
        <dbReference type="Pfam" id="PF05899"/>
    </source>
</evidence>
<dbReference type="InterPro" id="IPR011051">
    <property type="entry name" value="RmlC_Cupin_sf"/>
</dbReference>
<dbReference type="PANTHER" id="PTHR40943">
    <property type="entry name" value="CYTOPLASMIC PROTEIN-RELATED"/>
    <property type="match status" value="1"/>
</dbReference>
<gene>
    <name evidence="2" type="ORF">EJN92_19230</name>
</gene>
<name>A0A3Q9BU34_9BURK</name>
<dbReference type="KEGG" id="upv:EJN92_19230"/>
<accession>A0A3Q9BU34</accession>
<dbReference type="CDD" id="cd02227">
    <property type="entry name" value="cupin_TM1112-like"/>
    <property type="match status" value="1"/>
</dbReference>
<dbReference type="RefSeq" id="WP_126129306.1">
    <property type="nucleotide sequence ID" value="NZ_CP034464.1"/>
</dbReference>
<dbReference type="InterPro" id="IPR014710">
    <property type="entry name" value="RmlC-like_jellyroll"/>
</dbReference>
<evidence type="ECO:0000313" key="3">
    <source>
        <dbReference type="Proteomes" id="UP000275663"/>
    </source>
</evidence>
<dbReference type="AlphaFoldDB" id="A0A3Q9BU34"/>
<feature type="domain" description="(S)-ureidoglycine aminohydrolase cupin" evidence="1">
    <location>
        <begin position="42"/>
        <end position="113"/>
    </location>
</feature>
<dbReference type="EMBL" id="CP034464">
    <property type="protein sequence ID" value="AZP13937.1"/>
    <property type="molecule type" value="Genomic_DNA"/>
</dbReference>
<dbReference type="Pfam" id="PF05899">
    <property type="entry name" value="Cupin_3"/>
    <property type="match status" value="1"/>
</dbReference>